<dbReference type="GO" id="GO:0005829">
    <property type="term" value="C:cytosol"/>
    <property type="evidence" value="ECO:0007669"/>
    <property type="project" value="TreeGrafter"/>
</dbReference>
<proteinExistence type="predicted"/>
<dbReference type="SUPFAM" id="SSF144020">
    <property type="entry name" value="FdhE-like"/>
    <property type="match status" value="1"/>
</dbReference>
<organism evidence="1 2">
    <name type="scientific">Halodesulfovibrio marinisediminis DSM 17456</name>
    <dbReference type="NCBI Taxonomy" id="1121457"/>
    <lineage>
        <taxon>Bacteria</taxon>
        <taxon>Pseudomonadati</taxon>
        <taxon>Thermodesulfobacteriota</taxon>
        <taxon>Desulfovibrionia</taxon>
        <taxon>Desulfovibrionales</taxon>
        <taxon>Desulfovibrionaceae</taxon>
        <taxon>Halodesulfovibrio</taxon>
    </lineage>
</organism>
<dbReference type="STRING" id="1121457.SAMN02745161_1397"/>
<keyword evidence="2" id="KW-1185">Reference proteome</keyword>
<dbReference type="EMBL" id="FSRG01000004">
    <property type="protein sequence ID" value="SIN96514.1"/>
    <property type="molecule type" value="Genomic_DNA"/>
</dbReference>
<dbReference type="Proteomes" id="UP000184694">
    <property type="component" value="Unassembled WGS sequence"/>
</dbReference>
<dbReference type="InterPro" id="IPR006452">
    <property type="entry name" value="Formate_DH_accessory"/>
</dbReference>
<sequence>MRTAATSSLNEVTSPYKTLSVSQTARAACEKHPAFTALIESFSALFSARGELIESLADKLASDVDCPVPALQQDRLEQGVPVLSDSNLEWTAIYYPEIESSLFVYLENIGTLKPAVAKFKQAVTKGKITLPDMFRAVMNSNESMLRDSALKVEIQPAFLFFITQQILACILGAYATVHAEVLSKIFWREAYCPVCGSFPDISVLQRPDIDQSEFLAGGGGKKMMHCSCCSHQWHFRRGTCPACNNDEAGAIHYFHVEEQSAERVEYCKKCNIYLNNIDLRSSTSTPDLTITPLTLIHLDMKAAQKKLTPLVHTLWNTF</sequence>
<dbReference type="PANTHER" id="PTHR37689">
    <property type="entry name" value="PROTEIN FDHE"/>
    <property type="match status" value="1"/>
</dbReference>
<evidence type="ECO:0000313" key="1">
    <source>
        <dbReference type="EMBL" id="SIN96514.1"/>
    </source>
</evidence>
<dbReference type="GO" id="GO:0051604">
    <property type="term" value="P:protein maturation"/>
    <property type="evidence" value="ECO:0007669"/>
    <property type="project" value="TreeGrafter"/>
</dbReference>
<protein>
    <submittedName>
        <fullName evidence="1">FdhE protein</fullName>
    </submittedName>
</protein>
<gene>
    <name evidence="1" type="ORF">SAMN02745161_1397</name>
</gene>
<dbReference type="OrthoDB" id="9811074at2"/>
<accession>A0A1N6FMS3</accession>
<reference evidence="2" key="1">
    <citation type="submission" date="2016-11" db="EMBL/GenBank/DDBJ databases">
        <authorList>
            <person name="Varghese N."/>
            <person name="Submissions S."/>
        </authorList>
    </citation>
    <scope>NUCLEOTIDE SEQUENCE [LARGE SCALE GENOMIC DNA]</scope>
    <source>
        <strain evidence="2">DSM 17456</strain>
    </source>
</reference>
<dbReference type="RefSeq" id="WP_074216214.1">
    <property type="nucleotide sequence ID" value="NZ_FSRG01000004.1"/>
</dbReference>
<evidence type="ECO:0000313" key="2">
    <source>
        <dbReference type="Proteomes" id="UP000184694"/>
    </source>
</evidence>
<dbReference type="InterPro" id="IPR024064">
    <property type="entry name" value="FdhE-like_sf"/>
</dbReference>
<dbReference type="AlphaFoldDB" id="A0A1N6FMS3"/>
<name>A0A1N6FMS3_9BACT</name>
<dbReference type="CDD" id="cd16341">
    <property type="entry name" value="FdhE"/>
    <property type="match status" value="1"/>
</dbReference>
<dbReference type="PANTHER" id="PTHR37689:SF1">
    <property type="entry name" value="PROTEIN FDHE"/>
    <property type="match status" value="1"/>
</dbReference>
<dbReference type="Gene3D" id="3.90.1670.10">
    <property type="entry name" value="FdhE-like domain"/>
    <property type="match status" value="1"/>
</dbReference>
<dbReference type="GO" id="GO:0008199">
    <property type="term" value="F:ferric iron binding"/>
    <property type="evidence" value="ECO:0007669"/>
    <property type="project" value="TreeGrafter"/>
</dbReference>